<dbReference type="OrthoDB" id="166850at2"/>
<feature type="compositionally biased region" description="Gly residues" evidence="1">
    <location>
        <begin position="148"/>
        <end position="160"/>
    </location>
</feature>
<comment type="caution">
    <text evidence="3">The sequence shown here is derived from an EMBL/GenBank/DDBJ whole genome shotgun (WGS) entry which is preliminary data.</text>
</comment>
<keyword evidence="2" id="KW-0472">Membrane</keyword>
<name>A0A4R7UT77_9PSEU</name>
<feature type="region of interest" description="Disordered" evidence="1">
    <location>
        <begin position="89"/>
        <end position="121"/>
    </location>
</feature>
<feature type="compositionally biased region" description="Basic and acidic residues" evidence="1">
    <location>
        <begin position="102"/>
        <end position="117"/>
    </location>
</feature>
<evidence type="ECO:0000313" key="3">
    <source>
        <dbReference type="EMBL" id="TDV35320.1"/>
    </source>
</evidence>
<feature type="transmembrane region" description="Helical" evidence="2">
    <location>
        <begin position="125"/>
        <end position="145"/>
    </location>
</feature>
<proteinExistence type="predicted"/>
<accession>A0A4R7UT77</accession>
<protein>
    <recommendedName>
        <fullName evidence="5">Helix-turn-helix protein</fullName>
    </recommendedName>
</protein>
<sequence length="349" mass="37332">MAEPESGEETPEKLVRVFADVLRGMRAPGLGYRELERRSGRPHDELHAATSGTTWPDWGTVDAFVTACGRNPDDVRAKWQETNAALGDNAVRFRYSPPPDGSAKEPESGVDGEGKPPRDRRRVRPALVVAAVVVVATVVAVLVIASSSGGGSGSGAGGPGVAMATTTTSSSRTGQSTSSRPTSRDPSGTSEKTTGATPTPGGTTGEDRTATQSPPNSVHATEPPDPRRYENVQEQREVELIQQQGYNWVDIEYWRHDAATPGELQIDPQGVFTNLGAKLTVIADTPQADRDRCEHAAGWRERVEFSELHVGSQLCALSHVGRYGSMVVRLVPGSPGSDGRFTFYGITWN</sequence>
<keyword evidence="4" id="KW-1185">Reference proteome</keyword>
<evidence type="ECO:0000256" key="2">
    <source>
        <dbReference type="SAM" id="Phobius"/>
    </source>
</evidence>
<feature type="region of interest" description="Disordered" evidence="1">
    <location>
        <begin position="146"/>
        <end position="227"/>
    </location>
</feature>
<evidence type="ECO:0008006" key="5">
    <source>
        <dbReference type="Google" id="ProtNLM"/>
    </source>
</evidence>
<dbReference type="AlphaFoldDB" id="A0A4R7UT77"/>
<feature type="compositionally biased region" description="Polar residues" evidence="1">
    <location>
        <begin position="210"/>
        <end position="219"/>
    </location>
</feature>
<keyword evidence="2" id="KW-1133">Transmembrane helix</keyword>
<reference evidence="3 4" key="1">
    <citation type="submission" date="2019-03" db="EMBL/GenBank/DDBJ databases">
        <title>Genomic Encyclopedia of Archaeal and Bacterial Type Strains, Phase II (KMG-II): from individual species to whole genera.</title>
        <authorList>
            <person name="Goeker M."/>
        </authorList>
    </citation>
    <scope>NUCLEOTIDE SEQUENCE [LARGE SCALE GENOMIC DNA]</scope>
    <source>
        <strain evidence="3 4">DSM 45499</strain>
    </source>
</reference>
<dbReference type="RefSeq" id="WP_133909443.1">
    <property type="nucleotide sequence ID" value="NZ_SOCP01000036.1"/>
</dbReference>
<evidence type="ECO:0000256" key="1">
    <source>
        <dbReference type="SAM" id="MobiDB-lite"/>
    </source>
</evidence>
<gene>
    <name evidence="3" type="ORF">CLV71_13635</name>
</gene>
<organism evidence="3 4">
    <name type="scientific">Actinophytocola oryzae</name>
    <dbReference type="NCBI Taxonomy" id="502181"/>
    <lineage>
        <taxon>Bacteria</taxon>
        <taxon>Bacillati</taxon>
        <taxon>Actinomycetota</taxon>
        <taxon>Actinomycetes</taxon>
        <taxon>Pseudonocardiales</taxon>
        <taxon>Pseudonocardiaceae</taxon>
    </lineage>
</organism>
<dbReference type="EMBL" id="SOCP01000036">
    <property type="protein sequence ID" value="TDV35320.1"/>
    <property type="molecule type" value="Genomic_DNA"/>
</dbReference>
<keyword evidence="2" id="KW-0812">Transmembrane</keyword>
<feature type="compositionally biased region" description="Low complexity" evidence="1">
    <location>
        <begin position="161"/>
        <end position="201"/>
    </location>
</feature>
<evidence type="ECO:0000313" key="4">
    <source>
        <dbReference type="Proteomes" id="UP000294927"/>
    </source>
</evidence>
<dbReference type="Proteomes" id="UP000294927">
    <property type="component" value="Unassembled WGS sequence"/>
</dbReference>